<dbReference type="EMBL" id="JAFLQW010000538">
    <property type="protein sequence ID" value="MBO0351397.1"/>
    <property type="molecule type" value="Genomic_DNA"/>
</dbReference>
<sequence length="183" mass="19009">MKRILQSVVTLSALSVVMIIPALLSSSAAHAEGLQTLTGKQGMAGNYIGAGLSGNVHNWDEGQGSESYGGNVQGRYQVPNSALSVRGSALINNNAAALVPMLSLDVPVTNNANLYLGGGYSFITERGQQTALGNQDALTLATGVEAVVQDNIVLFGDAKVAFDAYRNTDQAAFSLLVGAGYRF</sequence>
<proteinExistence type="predicted"/>
<name>A0ABS3FW94_9CYAN</name>
<dbReference type="InterPro" id="IPR011250">
    <property type="entry name" value="OMP/PagP_B-barrel"/>
</dbReference>
<dbReference type="RefSeq" id="WP_207089838.1">
    <property type="nucleotide sequence ID" value="NZ_JAFLQW010000538.1"/>
</dbReference>
<dbReference type="SUPFAM" id="SSF56925">
    <property type="entry name" value="OMPA-like"/>
    <property type="match status" value="1"/>
</dbReference>
<evidence type="ECO:0008006" key="4">
    <source>
        <dbReference type="Google" id="ProtNLM"/>
    </source>
</evidence>
<comment type="caution">
    <text evidence="2">The sequence shown here is derived from an EMBL/GenBank/DDBJ whole genome shotgun (WGS) entry which is preliminary data.</text>
</comment>
<gene>
    <name evidence="2" type="ORF">J0895_20410</name>
</gene>
<evidence type="ECO:0000256" key="1">
    <source>
        <dbReference type="SAM" id="SignalP"/>
    </source>
</evidence>
<reference evidence="2 3" key="1">
    <citation type="submission" date="2021-03" db="EMBL/GenBank/DDBJ databases">
        <title>Metabolic Capacity of the Antarctic Cyanobacterium Phormidium pseudopriestleyi that Sustains Oxygenic Photosynthesis in the Presence of Hydrogen Sulfide.</title>
        <authorList>
            <person name="Lumian J.E."/>
            <person name="Jungblut A.D."/>
            <person name="Dillon M.L."/>
            <person name="Hawes I."/>
            <person name="Doran P.T."/>
            <person name="Mackey T.J."/>
            <person name="Dick G.J."/>
            <person name="Grettenberger C.L."/>
            <person name="Sumner D.Y."/>
        </authorList>
    </citation>
    <scope>NUCLEOTIDE SEQUENCE [LARGE SCALE GENOMIC DNA]</scope>
    <source>
        <strain evidence="2 3">FRX01</strain>
    </source>
</reference>
<feature type="chain" id="PRO_5045717079" description="Outer membrane protein beta-barrel domain-containing protein" evidence="1">
    <location>
        <begin position="32"/>
        <end position="183"/>
    </location>
</feature>
<evidence type="ECO:0000313" key="3">
    <source>
        <dbReference type="Proteomes" id="UP000664844"/>
    </source>
</evidence>
<accession>A0ABS3FW94</accession>
<protein>
    <recommendedName>
        <fullName evidence="4">Outer membrane protein beta-barrel domain-containing protein</fullName>
    </recommendedName>
</protein>
<keyword evidence="3" id="KW-1185">Reference proteome</keyword>
<feature type="signal peptide" evidence="1">
    <location>
        <begin position="1"/>
        <end position="31"/>
    </location>
</feature>
<evidence type="ECO:0000313" key="2">
    <source>
        <dbReference type="EMBL" id="MBO0351397.1"/>
    </source>
</evidence>
<dbReference type="Proteomes" id="UP000664844">
    <property type="component" value="Unassembled WGS sequence"/>
</dbReference>
<organism evidence="2 3">
    <name type="scientific">Phormidium pseudopriestleyi FRX01</name>
    <dbReference type="NCBI Taxonomy" id="1759528"/>
    <lineage>
        <taxon>Bacteria</taxon>
        <taxon>Bacillati</taxon>
        <taxon>Cyanobacteriota</taxon>
        <taxon>Cyanophyceae</taxon>
        <taxon>Oscillatoriophycideae</taxon>
        <taxon>Oscillatoriales</taxon>
        <taxon>Oscillatoriaceae</taxon>
        <taxon>Phormidium</taxon>
    </lineage>
</organism>
<keyword evidence="1" id="KW-0732">Signal</keyword>